<dbReference type="Gene3D" id="3.40.50.150">
    <property type="entry name" value="Vaccinia Virus protein VP39"/>
    <property type="match status" value="1"/>
</dbReference>
<reference evidence="3 4" key="1">
    <citation type="journal article" date="2015" name="Genome Biol. Evol.">
        <title>Comparative Genomics of a Bacterivorous Green Alga Reveals Evolutionary Causalities and Consequences of Phago-Mixotrophic Mode of Nutrition.</title>
        <authorList>
            <person name="Burns J.A."/>
            <person name="Paasch A."/>
            <person name="Narechania A."/>
            <person name="Kim E."/>
        </authorList>
    </citation>
    <scope>NUCLEOTIDE SEQUENCE [LARGE SCALE GENOMIC DNA]</scope>
    <source>
        <strain evidence="3 4">PLY_AMNH</strain>
    </source>
</reference>
<dbReference type="SUPFAM" id="SSF53335">
    <property type="entry name" value="S-adenosyl-L-methionine-dependent methyltransferases"/>
    <property type="match status" value="1"/>
</dbReference>
<proteinExistence type="predicted"/>
<evidence type="ECO:0000256" key="1">
    <source>
        <dbReference type="SAM" id="MobiDB-lite"/>
    </source>
</evidence>
<keyword evidence="2" id="KW-0812">Transmembrane</keyword>
<feature type="compositionally biased region" description="Basic residues" evidence="1">
    <location>
        <begin position="1"/>
        <end position="10"/>
    </location>
</feature>
<keyword evidence="2" id="KW-0472">Membrane</keyword>
<name>A0AAE0L251_9CHLO</name>
<dbReference type="EMBL" id="LGRX02011451">
    <property type="protein sequence ID" value="KAK3268955.1"/>
    <property type="molecule type" value="Genomic_DNA"/>
</dbReference>
<dbReference type="AlphaFoldDB" id="A0AAE0L251"/>
<keyword evidence="2" id="KW-1133">Transmembrane helix</keyword>
<protein>
    <submittedName>
        <fullName evidence="3">Uncharacterized protein</fullName>
    </submittedName>
</protein>
<dbReference type="Proteomes" id="UP001190700">
    <property type="component" value="Unassembled WGS sequence"/>
</dbReference>
<evidence type="ECO:0000313" key="3">
    <source>
        <dbReference type="EMBL" id="KAK3268955.1"/>
    </source>
</evidence>
<comment type="caution">
    <text evidence="3">The sequence shown here is derived from an EMBL/GenBank/DDBJ whole genome shotgun (WGS) entry which is preliminary data.</text>
</comment>
<sequence length="323" mass="35835">MNGRNSRRKKTVMEEELAPEEEAVVEEAEPLQPPPNAPEKDFWENENFDVIGKIAPFAGFLIAALGVAVGFFASSTYNEGAIPVDFSAIDSPADAVMQALEKETLGLLFYQAVRILSTLQQLQPRRPPAYVLENVSPLSHRENTKIRKEVFPIINSVVGQPVSFDAARAGSYTHRLRAYWSNLFQNHQFNLVMEMVNRPPYRYVSDILQRGWKPRKVVTGDRKPHHIANVVGEPMRVLPTILATQNSRAFRAPRAEQWSCCTQLHAEVSTTKLPKSQESEEEEHGALAAIPIVGSAEATAASGLAPEPVQAQLAEWVTRSITG</sequence>
<evidence type="ECO:0000313" key="4">
    <source>
        <dbReference type="Proteomes" id="UP001190700"/>
    </source>
</evidence>
<gene>
    <name evidence="3" type="ORF">CYMTET_22572</name>
</gene>
<feature type="region of interest" description="Disordered" evidence="1">
    <location>
        <begin position="1"/>
        <end position="38"/>
    </location>
</feature>
<feature type="transmembrane region" description="Helical" evidence="2">
    <location>
        <begin position="54"/>
        <end position="73"/>
    </location>
</feature>
<keyword evidence="4" id="KW-1185">Reference proteome</keyword>
<feature type="compositionally biased region" description="Acidic residues" evidence="1">
    <location>
        <begin position="14"/>
        <end position="29"/>
    </location>
</feature>
<evidence type="ECO:0000256" key="2">
    <source>
        <dbReference type="SAM" id="Phobius"/>
    </source>
</evidence>
<dbReference type="InterPro" id="IPR029063">
    <property type="entry name" value="SAM-dependent_MTases_sf"/>
</dbReference>
<organism evidence="3 4">
    <name type="scientific">Cymbomonas tetramitiformis</name>
    <dbReference type="NCBI Taxonomy" id="36881"/>
    <lineage>
        <taxon>Eukaryota</taxon>
        <taxon>Viridiplantae</taxon>
        <taxon>Chlorophyta</taxon>
        <taxon>Pyramimonadophyceae</taxon>
        <taxon>Pyramimonadales</taxon>
        <taxon>Pyramimonadaceae</taxon>
        <taxon>Cymbomonas</taxon>
    </lineage>
</organism>
<accession>A0AAE0L251</accession>